<sequence length="3497" mass="381920">MSTSDFLIVRIIPTQPVGPTAFRAALQGMTIIAWDKWVRDAQNDRELGRATGLATRPQNGVPLSDIPLLGLSGTPPVLQQTIMQHFGVLPNNQYQMYSVATAVIVVNRAALDGPDKEYPTPTSYDVRLELGASAGPIAVVSRQKIVDFNIKPVTATLSKSQPFYMKIATDVYLPVDVPVSPLPAGTNVVTPSRDGTPPSFSALKDAINSVLAKDSPDGASSLETMTTYLSTAQAQQIAAELINNRLLDPAPVAPYPTTDLVNGNPGTIFEDMYTIADTGGQVEQSIDEARTKFEGERSSYYALHTSDSLQLANFVFSVIAAIYAEFYTSQAPRAALEVPIKSNINHVSAISTPTISLSGPNGGPLDPPFTVPAAFFYALTTTYAISQDPNTRLNLLLTTPASTLTSTLSLAISAGVLGPAPITCTSTLQTSASTTLTPAQAIRRLSALQASARPAPSQQVVDLGAVDADVRGLVSAWLGFAGADADVAEQVWFPAARARAYLAAVLEVVAPGDEALIGEVLVDLRMPPGAGGTTGLGGVVQDVDDLLLVTETQWLEFFTRHGELLPRQYLLGDLASRVHSFVQDVTKVLFVLPPPQGAPGPASQPAIPSLGGASDGDVLVLFFSSYGSFSLSDTLDEAKLEDIKAAALQLFGGDEGVAAFVASAVYELWVLYQLTDLKDSQDPSKPIDNSLRFSYMEALHSRGFTSADKVRVIARSLFPSALSGTVAFPRAEEIHDKAMDLPSDPDSDSGDYGPEPGQVFKPINPGNLVNCEPPCHLSPFGPVQYLNHLLSLSSGTQTLGGVLASRRGPLASLLVTDANLNTPVPVIDLVNESLEALAADPQAGHGAVYNTADSGLSELDIAGTPPLVIAPTLTAQDIVRALPQHSAPHLPLDQPTVYDALKTSVAGPNLPYAQGLDFSRTYLEPLGTSRFEVLRTFRRDITELAQDAAGEPDSFQRELWRLPVRYEAALEYLGVSPDEATVIYGGDMAASTAMQLLGLRDADADTAANLLQVAVFVRVAGITYCEFLELHRSRLVNFGPAGGGEFPECMPCCPDKVVMSFPGERSAAAEILKLVIFVRLWRSVTGVGGLPISMKILADICEVLGLFTDRNVNPGFLRQLASLLMLQQIWDLPWTSPTLADPSADQPDQRTTLLAIWAGHGIGTDEFKWAVEALLHGIEKHSIHKYECPKRPASWHKLIAANLDALATLAGFDAAHTWYSKPTCTIRFVEVLAKLYVSSFTVGEILFLFTTRDHLRSDDPFPFTEADESYDDPLNVPEDDEETGLWALRRKLLDVDVEVCDEDAELWTWPAIDAALHEMGYRPHGEEYSLAYLAEHFFPEILQEHGHHVPADKRRFTAPISGPTSAQIWQPANSCSPFHYVAALDSRESPATLWAQLPLRDGDVLHTLRDLRQLTGPEASAVREVYLKPRAALAPFALLFSNFDHAAGALIQEPCVRKRFAFFRREFAKFHRRCGIIARHIHDAVSSAAEMDSEECRRAEDYRKHGAQVARRILLSLVADENRPASPWEAADDSGADPAPTDFAWDPWFSGGAFAALLGLAGTGIEGVYEVSQGNTVWKEVRGGLAGWGGECDEWNTPVPTVLPRLTIAPSDDQSTLVSFKNGFTLSQASGNEISGAEPFEGVWKGVLLVERAGCYRFAFTCPVNAGEHSHHDHDHHNHHRHHCEGPHQWSVKIERGQKKWTLLNRGIDKNDEDVSESHSRQVPLRHGAYDITVVFRQPEPDFDDDEDLRKLHTGFRLSYTGPDTHDCPVEVPLKALYIKSKDGPLWTGEEVPRVIVEVLNLRYIPTLRDVRRTYQRAFKAVLFAHRFRLSAIPTHCERESELGYLLSHPDDFRGTSYYWDGLSPPTVKTHYANLDFNFLPVTDAYLPPSATTDQRVQPSSQRQAAMFDWFERIFDYTTLRHEVRTKCEPPLWLLFHHASSDSPQRADQLLRFLAIEIHLAPLALEYSATPDNLFDISADAGNLADERWAVRVWKSGRWLDRVRQHFYAPTTELALSRPALWATTPDPNAPVVTSTTPPTSGNINLARLVQRSSLSTTAAAPRPRLIARLSDGLRVRARAALLAYLARPVGEVSDHLLLDVDAGIGEAATRVDDGVAAAQRFVQRAVLGLEPEFPVGEELLRRWEGCGLGSFEGWRAGRRREWYRENWLLWEEAGRAGQSEGGRSLELGMQSGVTTVATLARDLTWGAAAVVPRQPGKRSVSGYQGFVLGEQRQALDEGLGLMGTPDHSARPTWLTPLKALADAPSSGSGGGGDDDGGGISLKEAMVLTPNSVEPPFPAAASLQSIPLWIQAALRLGTRFIRVAASNVPIAAPYGHPHKEVSTCGQCGKEHAPVIDEYYFWLQDSRRFDPTDAPAPQNADAHNNVPGVDQTLDPNQSQIDPRTIQADPTSDWDAPTAKMLFWKSEPAVHLHWTRVHMGVLQDPRRSTEAIPLVDADLSSLYLDLRGRAVDSLLFNVKKGDSTTGFRYDIATDTAVPVPEAVERDPPPPLPLPATLADALAAFPYFLYFDAGAPLVPTGTFGTSLLIASSLRADCHYQASTSWLRLAYDPLSRDNSWAPCPDSEAAREAVLPANPDSASTDLFSSNSSLSHALAATETVDVNDTVVAVAVTERSRFPQDGTCCDTAPAKAGRARSRAVALEYLETLLLWSEGLLCRNSLEADQQALTLLTVAARVLGPRPKQVDAADLTGGTMTVATFQASSPALNPRLVGLYDAVAHRLAAIRSSVNRRGLPGGALDKDRAVWGSHRRFDLGDHHGGLSDECGTSSCVYSCCQPYRFSAILPKANEWVAITKSTGAALLSAFERADGEALSALRTAQERQVTELGLDVSKNQYRAADWDVQALDKQMAGAVARLQYYQRLIQDGLIANEMGYVFGTTASMASRTSATISEGVGQGMASVPDMWMGIAGTMGSPLQFQQMPMGNKMGAGFAAAARILNTVADIAGSGAGLHATQGGWDRREQEWQHECDALVYEIQQIKRQRLAARRRLDVSLAEINITQRRIEHSAEVQDFTRDKLTKHELWLYLAQENAALYRQTYDAAARAAREAQQAARYELGDAELDFIPSAAGAWDSLHEGLLAGEKLELGLRSMERAYMSRNCREYELTKHISLRLHFPAAFVLLKSTGRCEVDVPEWLFDLDYPGHYMRRIRNVSLTIPCVAGPYTGIHCRLQQLSSSIRVRPTVAPSGHCACCEEEQKQGTTKAPRRCTHDANLATRFAGTEAIATSSGQGDAGLFEVSFSDPRYLPFEYTGAVSRWRIDLPPENNQFDLDSLSDLVMHVNFTAREGGPDLRRARHAVAQAHLPADGLRFFDLRHEMPEAWAVLRRDDGGGKDVDHHRRHESRAGEQHRRPHHRHHPGRAFRLALSRQMFPFMTSRRRIAVVAVDVLLDVRDDVPVFQMRFTPAEGAHCPDTEVVPFVRTAGGIWRGGLELARPVPLPERGGREAGAGGEGVLGTFEVPAGVRGVTGAWVLCRYEVVKE</sequence>
<accession>A0AAJ0BU37</accession>
<dbReference type="InterPro" id="IPR040840">
    <property type="entry name" value="TcA_TcB_BD"/>
</dbReference>
<evidence type="ECO:0000259" key="3">
    <source>
        <dbReference type="Pfam" id="PF20220"/>
    </source>
</evidence>
<organism evidence="4 5">
    <name type="scientific">Phialemonium atrogriseum</name>
    <dbReference type="NCBI Taxonomy" id="1093897"/>
    <lineage>
        <taxon>Eukaryota</taxon>
        <taxon>Fungi</taxon>
        <taxon>Dikarya</taxon>
        <taxon>Ascomycota</taxon>
        <taxon>Pezizomycotina</taxon>
        <taxon>Sordariomycetes</taxon>
        <taxon>Sordariomycetidae</taxon>
        <taxon>Cephalothecales</taxon>
        <taxon>Cephalothecaceae</taxon>
        <taxon>Phialemonium</taxon>
    </lineage>
</organism>
<reference evidence="4" key="1">
    <citation type="submission" date="2023-06" db="EMBL/GenBank/DDBJ databases">
        <title>Genome-scale phylogeny and comparative genomics of the fungal order Sordariales.</title>
        <authorList>
            <consortium name="Lawrence Berkeley National Laboratory"/>
            <person name="Hensen N."/>
            <person name="Bonometti L."/>
            <person name="Westerberg I."/>
            <person name="Brannstrom I.O."/>
            <person name="Guillou S."/>
            <person name="Cros-Aarteil S."/>
            <person name="Calhoun S."/>
            <person name="Haridas S."/>
            <person name="Kuo A."/>
            <person name="Mondo S."/>
            <person name="Pangilinan J."/>
            <person name="Riley R."/>
            <person name="Labutti K."/>
            <person name="Andreopoulos B."/>
            <person name="Lipzen A."/>
            <person name="Chen C."/>
            <person name="Yanf M."/>
            <person name="Daum C."/>
            <person name="Ng V."/>
            <person name="Clum A."/>
            <person name="Steindorff A."/>
            <person name="Ohm R."/>
            <person name="Martin F."/>
            <person name="Silar P."/>
            <person name="Natvig D."/>
            <person name="Lalanne C."/>
            <person name="Gautier V."/>
            <person name="Ament-Velasquez S.L."/>
            <person name="Kruys A."/>
            <person name="Hutchinson M.I."/>
            <person name="Powell A.J."/>
            <person name="Barry K."/>
            <person name="Miller A.N."/>
            <person name="Grigoriev I.V."/>
            <person name="Debuchy R."/>
            <person name="Gladieux P."/>
            <person name="Thoren M.H."/>
            <person name="Johannesson H."/>
        </authorList>
    </citation>
    <scope>NUCLEOTIDE SEQUENCE</scope>
    <source>
        <strain evidence="4">8032-3</strain>
    </source>
</reference>
<feature type="region of interest" description="Disordered" evidence="1">
    <location>
        <begin position="738"/>
        <end position="757"/>
    </location>
</feature>
<feature type="domain" description="Tc toxin complex TcA C-terminal TcB-binding" evidence="2">
    <location>
        <begin position="2999"/>
        <end position="3302"/>
    </location>
</feature>
<feature type="compositionally biased region" description="Basic and acidic residues" evidence="1">
    <location>
        <begin position="3345"/>
        <end position="3366"/>
    </location>
</feature>
<dbReference type="Pfam" id="PF18276">
    <property type="entry name" value="TcA_TcB_BD"/>
    <property type="match status" value="1"/>
</dbReference>
<protein>
    <recommendedName>
        <fullName evidence="6">Insecticidal toxin complex protein</fullName>
    </recommendedName>
</protein>
<dbReference type="EMBL" id="MU839021">
    <property type="protein sequence ID" value="KAK1764251.1"/>
    <property type="molecule type" value="Genomic_DNA"/>
</dbReference>
<evidence type="ECO:0000256" key="1">
    <source>
        <dbReference type="SAM" id="MobiDB-lite"/>
    </source>
</evidence>
<proteinExistence type="predicted"/>
<evidence type="ECO:0008006" key="6">
    <source>
        <dbReference type="Google" id="ProtNLM"/>
    </source>
</evidence>
<feature type="compositionally biased region" description="Basic residues" evidence="1">
    <location>
        <begin position="3367"/>
        <end position="3376"/>
    </location>
</feature>
<evidence type="ECO:0000313" key="4">
    <source>
        <dbReference type="EMBL" id="KAK1764251.1"/>
    </source>
</evidence>
<feature type="region of interest" description="Disordered" evidence="1">
    <location>
        <begin position="3345"/>
        <end position="3376"/>
    </location>
</feature>
<feature type="region of interest" description="Disordered" evidence="1">
    <location>
        <begin position="2369"/>
        <end position="2410"/>
    </location>
</feature>
<name>A0AAJ0BU37_9PEZI</name>
<dbReference type="Proteomes" id="UP001244011">
    <property type="component" value="Unassembled WGS sequence"/>
</dbReference>
<dbReference type="Pfam" id="PF20220">
    <property type="entry name" value="ABC_toxin_N"/>
    <property type="match status" value="1"/>
</dbReference>
<dbReference type="GeneID" id="85315021"/>
<comment type="caution">
    <text evidence="4">The sequence shown here is derived from an EMBL/GenBank/DDBJ whole genome shotgun (WGS) entry which is preliminary data.</text>
</comment>
<feature type="region of interest" description="Disordered" evidence="1">
    <location>
        <begin position="2261"/>
        <end position="2281"/>
    </location>
</feature>
<gene>
    <name evidence="4" type="ORF">QBC33DRAFT_595523</name>
</gene>
<feature type="domain" description="ABC toxin N-terminal" evidence="3">
    <location>
        <begin position="2090"/>
        <end position="2169"/>
    </location>
</feature>
<evidence type="ECO:0000259" key="2">
    <source>
        <dbReference type="Pfam" id="PF18276"/>
    </source>
</evidence>
<dbReference type="InterPro" id="IPR046839">
    <property type="entry name" value="ABC_toxin_N"/>
</dbReference>
<evidence type="ECO:0000313" key="5">
    <source>
        <dbReference type="Proteomes" id="UP001244011"/>
    </source>
</evidence>
<dbReference type="RefSeq" id="XP_060280464.1">
    <property type="nucleotide sequence ID" value="XM_060431834.1"/>
</dbReference>
<keyword evidence="5" id="KW-1185">Reference proteome</keyword>